<feature type="compositionally biased region" description="Low complexity" evidence="1">
    <location>
        <begin position="15"/>
        <end position="24"/>
    </location>
</feature>
<evidence type="ECO:0000313" key="4">
    <source>
        <dbReference type="Proteomes" id="UP000095192"/>
    </source>
</evidence>
<feature type="compositionally biased region" description="Basic and acidic residues" evidence="1">
    <location>
        <begin position="73"/>
        <end position="94"/>
    </location>
</feature>
<dbReference type="Pfam" id="PF06741">
    <property type="entry name" value="LsmAD"/>
    <property type="match status" value="1"/>
</dbReference>
<feature type="compositionally biased region" description="Gly residues" evidence="1">
    <location>
        <begin position="140"/>
        <end position="152"/>
    </location>
</feature>
<feature type="domain" description="LsmAD" evidence="2">
    <location>
        <begin position="222"/>
        <end position="287"/>
    </location>
</feature>
<feature type="compositionally biased region" description="Gly residues" evidence="1">
    <location>
        <begin position="487"/>
        <end position="499"/>
    </location>
</feature>
<protein>
    <recommendedName>
        <fullName evidence="2">LsmAD domain-containing protein</fullName>
    </recommendedName>
</protein>
<evidence type="ECO:0000259" key="2">
    <source>
        <dbReference type="SMART" id="SM01272"/>
    </source>
</evidence>
<dbReference type="VEuPathDB" id="ToxoDB:cyc_08118"/>
<gene>
    <name evidence="3" type="ORF">cyc_08118</name>
</gene>
<evidence type="ECO:0000256" key="1">
    <source>
        <dbReference type="SAM" id="MobiDB-lite"/>
    </source>
</evidence>
<proteinExistence type="predicted"/>
<comment type="caution">
    <text evidence="3">The sequence shown here is derived from an EMBL/GenBank/DDBJ whole genome shotgun (WGS) entry which is preliminary data.</text>
</comment>
<dbReference type="PANTHER" id="PTHR12854:SF7">
    <property type="entry name" value="ATAXIN-2 HOMOLOG"/>
    <property type="match status" value="1"/>
</dbReference>
<sequence>MGRSDQHPQGGGGSSRAAAGGRRSPFVTAGSCQGGNGGSEGRFSCPPTNAQGGAREGGVRSRNQSAQSPQRPLGERRGFGDKKDGGFAERREGDGGSNVGGGDRPSVFRRESQHQHQQTGGRQMNAWGRVGGEFRRHHGGGGAPQGSSGGASEGSASVFQTDAQIAAAKAEAGGGGCSGLRPLVRWNGGDADAPLQTLEEAAGCGPAGAPAWDQFKDNRERFGVCSTYKEELYTTPLDKSSVPLHLRAKANRLAKEMEAEAGLRHKDSLLEADGEDEEALFSAVRNTGAYARRHVWLRFKKKAAEGSSPAKCGDRKQQEKMQLINSSKQIQQILDGRKVGVGLPPAALAESEGRDATRDSAGTSSAATAGRAPPPPQSLAGGGAPALHVPPPPLGVYGSAGSAGGAAPQAYRGPSTPGGLLGDPSEAALVVDSTALALGGTFGPAEGPPFAHAGYPMGMPPYTVLPPGTVQHQPGPPPHHLRPVLQQGGGAPVGQQGAPGGCPRHMGPLKLSPFASPYEQVCEAFTVVGGGSVASAAALLLRKEARVQKGKGRAGTPLHGPTLWSFLNSIAGALTEHAPPEVSGPDWEPLGEQSYTEIWSDAPSGSPYAVPSMEGMGSLAPPFPRRLSSHPSLLPSKI</sequence>
<dbReference type="InParanoid" id="A0A1D3D4R6"/>
<dbReference type="AlphaFoldDB" id="A0A1D3D4R6"/>
<keyword evidence="4" id="KW-1185">Reference proteome</keyword>
<dbReference type="VEuPathDB" id="ToxoDB:LOC34623930"/>
<accession>A0A1D3D4R6</accession>
<feature type="region of interest" description="Disordered" evidence="1">
    <location>
        <begin position="473"/>
        <end position="499"/>
    </location>
</feature>
<feature type="compositionally biased region" description="Low complexity" evidence="1">
    <location>
        <begin position="625"/>
        <end position="638"/>
    </location>
</feature>
<feature type="region of interest" description="Disordered" evidence="1">
    <location>
        <begin position="349"/>
        <end position="424"/>
    </location>
</feature>
<organism evidence="3 4">
    <name type="scientific">Cyclospora cayetanensis</name>
    <dbReference type="NCBI Taxonomy" id="88456"/>
    <lineage>
        <taxon>Eukaryota</taxon>
        <taxon>Sar</taxon>
        <taxon>Alveolata</taxon>
        <taxon>Apicomplexa</taxon>
        <taxon>Conoidasida</taxon>
        <taxon>Coccidia</taxon>
        <taxon>Eucoccidiorida</taxon>
        <taxon>Eimeriorina</taxon>
        <taxon>Eimeriidae</taxon>
        <taxon>Cyclospora</taxon>
    </lineage>
</organism>
<feature type="compositionally biased region" description="Low complexity" evidence="1">
    <location>
        <begin position="359"/>
        <end position="371"/>
    </location>
</feature>
<dbReference type="InterPro" id="IPR045117">
    <property type="entry name" value="ATXN2-like"/>
</dbReference>
<feature type="region of interest" description="Disordered" evidence="1">
    <location>
        <begin position="606"/>
        <end position="638"/>
    </location>
</feature>
<feature type="compositionally biased region" description="Polar residues" evidence="1">
    <location>
        <begin position="61"/>
        <end position="70"/>
    </location>
</feature>
<dbReference type="InterPro" id="IPR009604">
    <property type="entry name" value="LsmAD_domain"/>
</dbReference>
<dbReference type="GO" id="GO:0003729">
    <property type="term" value="F:mRNA binding"/>
    <property type="evidence" value="ECO:0007669"/>
    <property type="project" value="TreeGrafter"/>
</dbReference>
<name>A0A1D3D4R6_9EIME</name>
<feature type="region of interest" description="Disordered" evidence="1">
    <location>
        <begin position="1"/>
        <end position="157"/>
    </location>
</feature>
<dbReference type="PANTHER" id="PTHR12854">
    <property type="entry name" value="ATAXIN 2-RELATED"/>
    <property type="match status" value="1"/>
</dbReference>
<dbReference type="Proteomes" id="UP000095192">
    <property type="component" value="Unassembled WGS sequence"/>
</dbReference>
<dbReference type="GO" id="GO:0034063">
    <property type="term" value="P:stress granule assembly"/>
    <property type="evidence" value="ECO:0007669"/>
    <property type="project" value="TreeGrafter"/>
</dbReference>
<reference evidence="3 4" key="1">
    <citation type="journal article" date="2016" name="BMC Genomics">
        <title>Comparative genomics reveals Cyclospora cayetanensis possesses coccidia-like metabolism and invasion components but unique surface antigens.</title>
        <authorList>
            <person name="Liu S."/>
            <person name="Wang L."/>
            <person name="Zheng H."/>
            <person name="Xu Z."/>
            <person name="Roellig D.M."/>
            <person name="Li N."/>
            <person name="Frace M.A."/>
            <person name="Tang K."/>
            <person name="Arrowood M.J."/>
            <person name="Moss D.M."/>
            <person name="Zhang L."/>
            <person name="Feng Y."/>
            <person name="Xiao L."/>
        </authorList>
    </citation>
    <scope>NUCLEOTIDE SEQUENCE [LARGE SCALE GENOMIC DNA]</scope>
    <source>
        <strain evidence="3 4">CHN_HEN01</strain>
    </source>
</reference>
<dbReference type="EMBL" id="JROU02000734">
    <property type="protein sequence ID" value="OEH78440.1"/>
    <property type="molecule type" value="Genomic_DNA"/>
</dbReference>
<dbReference type="SMART" id="SM01272">
    <property type="entry name" value="LsmAD"/>
    <property type="match status" value="1"/>
</dbReference>
<evidence type="ECO:0000313" key="3">
    <source>
        <dbReference type="EMBL" id="OEH78440.1"/>
    </source>
</evidence>
<dbReference type="GO" id="GO:0010494">
    <property type="term" value="C:cytoplasmic stress granule"/>
    <property type="evidence" value="ECO:0007669"/>
    <property type="project" value="TreeGrafter"/>
</dbReference>